<dbReference type="InterPro" id="IPR039426">
    <property type="entry name" value="TonB-dep_rcpt-like"/>
</dbReference>
<keyword evidence="1" id="KW-0472">Membrane</keyword>
<dbReference type="InterPro" id="IPR037066">
    <property type="entry name" value="Plug_dom_sf"/>
</dbReference>
<comment type="subcellular location">
    <subcellularLocation>
        <location evidence="1">Cell outer membrane</location>
        <topology evidence="1">Multi-pass membrane protein</topology>
    </subcellularLocation>
</comment>
<dbReference type="Proteomes" id="UP001165302">
    <property type="component" value="Unassembled WGS sequence"/>
</dbReference>
<dbReference type="EMBL" id="JADEYP010000013">
    <property type="protein sequence ID" value="MCA5005188.1"/>
    <property type="molecule type" value="Genomic_DNA"/>
</dbReference>
<evidence type="ECO:0000313" key="3">
    <source>
        <dbReference type="EMBL" id="MCA5005188.1"/>
    </source>
</evidence>
<dbReference type="Gene3D" id="2.60.40.1120">
    <property type="entry name" value="Carboxypeptidase-like, regulatory domain"/>
    <property type="match status" value="1"/>
</dbReference>
<organism evidence="3 4">
    <name type="scientific">Sphingobacterium bovistauri</name>
    <dbReference type="NCBI Taxonomy" id="2781959"/>
    <lineage>
        <taxon>Bacteria</taxon>
        <taxon>Pseudomonadati</taxon>
        <taxon>Bacteroidota</taxon>
        <taxon>Sphingobacteriia</taxon>
        <taxon>Sphingobacteriales</taxon>
        <taxon>Sphingobacteriaceae</taxon>
        <taxon>Sphingobacterium</taxon>
    </lineage>
</organism>
<dbReference type="PROSITE" id="PS52016">
    <property type="entry name" value="TONB_DEPENDENT_REC_3"/>
    <property type="match status" value="1"/>
</dbReference>
<dbReference type="RefSeq" id="WP_225552680.1">
    <property type="nucleotide sequence ID" value="NZ_JADEYP010000013.1"/>
</dbReference>
<dbReference type="InterPro" id="IPR008969">
    <property type="entry name" value="CarboxyPept-like_regulatory"/>
</dbReference>
<comment type="similarity">
    <text evidence="1">Belongs to the TonB-dependent receptor family.</text>
</comment>
<dbReference type="NCBIfam" id="TIGR04056">
    <property type="entry name" value="OMP_RagA_SusC"/>
    <property type="match status" value="1"/>
</dbReference>
<keyword evidence="1" id="KW-0998">Cell outer membrane</keyword>
<sequence length="1053" mass="117804">MKLQFYLVWIICFFVFEHSYGQDRLITGKVFSARDSTVLIGASVLVNGTNVGSATNQAGEFSVQIPPNFSTLDFNIVGFEKQSINITGKSYLNVYLQPADIGIEDVVITAFNQRVKKTDMIGAVTTVSPKDLKIPSSNLTTALAGRMAGMISFQTSGEPGADNASFFIRGVSSFGEGKRDPLILIDNMEVSVNDLARLQVQDIESFSLLKDATSTAVYGARGANGVILVSTKSGQQGQVQIMLNTEAALSAPTRIVETADPITFMSLYNEALLARNPSSAVFYSDDKIRNTMLGHDRVLYPQVDWMDVIMNEYAFTQRNNINLRGGNNLALYYVSGTYNKDNGLFKKNGTSNYNSNISLNTYQLKSNIDLNLTEKTKFVIRLGGTFDEYIGPIPGGSTAYNYAVKANPALFPAFYGDIPGYEYIKHTKYGNFGDNGDYLNPYAEVSKGYRESSTSNMFAQLEFNQDLSSWLDGLKYRAMFNTTRYSSMNLMRSINPYFYTAGAVNPETGLASIRLLNETQGSEFLNYNAGGLADRVIRKNVYFENTLMYSKVIDEKHAINANVYGLLRNSLHNQGTNLQASLAFRNVGLAGKFGYIYDSRYMAEFNFGYNGSERFHRDHRFGFFPSIGAAWTLSNESFFPLKNVFNMFKIRATYGMIGNDAIGSDSDRFFYLSQVNLNNSNNGVRWGEEGGNFVNGVSISRYGNNSITWETSYKTNLGLDITALNNKIELNLDVFQETRKNILMPRIDMPITMGVPVTQYANIGEAYNRGLDATVIVNHRFTPDWSIRVNGNFTFATGKYTKYEQIDYGLDYLLFEGKPINSHYGYVADRLFISDEEVANSPQQNIGGVLRGGDIKYLDLNGDGLINFMDRTPMGYPNIPEVMYGFGFSTSFKGLDFSMLFQGSARSSFMIDYTSAGVHPFVDVAVTDAFNGVSKRGVNQLLQVFADSHWSENNQDLNALAPRFSVNPLSNNTAASSWWLRNGEYLRLKQIELGYTVPNKWLEKYKVRSLRLFSTMTNPMVWSKFKDWDVELRGGGLNYPIQRVTNFGLNLNF</sequence>
<dbReference type="InterPro" id="IPR012910">
    <property type="entry name" value="Plug_dom"/>
</dbReference>
<name>A0ABS7Z4U6_9SPHI</name>
<gene>
    <name evidence="3" type="ORF">IPZ78_08485</name>
</gene>
<keyword evidence="4" id="KW-1185">Reference proteome</keyword>
<comment type="caution">
    <text evidence="3">The sequence shown here is derived from an EMBL/GenBank/DDBJ whole genome shotgun (WGS) entry which is preliminary data.</text>
</comment>
<keyword evidence="3" id="KW-0675">Receptor</keyword>
<dbReference type="Pfam" id="PF07715">
    <property type="entry name" value="Plug"/>
    <property type="match status" value="1"/>
</dbReference>
<evidence type="ECO:0000313" key="4">
    <source>
        <dbReference type="Proteomes" id="UP001165302"/>
    </source>
</evidence>
<dbReference type="SUPFAM" id="SSF49464">
    <property type="entry name" value="Carboxypeptidase regulatory domain-like"/>
    <property type="match status" value="1"/>
</dbReference>
<dbReference type="InterPro" id="IPR023997">
    <property type="entry name" value="TonB-dep_OMP_SusC/RagA_CS"/>
</dbReference>
<dbReference type="Pfam" id="PF13715">
    <property type="entry name" value="CarbopepD_reg_2"/>
    <property type="match status" value="1"/>
</dbReference>
<feature type="domain" description="TonB-dependent receptor plug" evidence="2">
    <location>
        <begin position="117"/>
        <end position="226"/>
    </location>
</feature>
<dbReference type="Gene3D" id="2.170.130.10">
    <property type="entry name" value="TonB-dependent receptor, plug domain"/>
    <property type="match status" value="1"/>
</dbReference>
<evidence type="ECO:0000259" key="2">
    <source>
        <dbReference type="Pfam" id="PF07715"/>
    </source>
</evidence>
<protein>
    <submittedName>
        <fullName evidence="3">TonB-dependent receptor</fullName>
    </submittedName>
</protein>
<proteinExistence type="inferred from homology"/>
<accession>A0ABS7Z4U6</accession>
<keyword evidence="1" id="KW-0812">Transmembrane</keyword>
<keyword evidence="1" id="KW-0813">Transport</keyword>
<evidence type="ECO:0000256" key="1">
    <source>
        <dbReference type="PROSITE-ProRule" id="PRU01360"/>
    </source>
</evidence>
<reference evidence="3" key="1">
    <citation type="submission" date="2020-10" db="EMBL/GenBank/DDBJ databases">
        <authorList>
            <person name="Lu T."/>
            <person name="Wang Q."/>
            <person name="Han X."/>
        </authorList>
    </citation>
    <scope>NUCLEOTIDE SEQUENCE</scope>
    <source>
        <strain evidence="3">WQ 366</strain>
    </source>
</reference>
<dbReference type="InterPro" id="IPR023996">
    <property type="entry name" value="TonB-dep_OMP_SusC/RagA"/>
</dbReference>
<dbReference type="SUPFAM" id="SSF56935">
    <property type="entry name" value="Porins"/>
    <property type="match status" value="1"/>
</dbReference>
<dbReference type="NCBIfam" id="TIGR04057">
    <property type="entry name" value="SusC_RagA_signa"/>
    <property type="match status" value="1"/>
</dbReference>
<keyword evidence="1" id="KW-1134">Transmembrane beta strand</keyword>